<feature type="binding site" evidence="10">
    <location>
        <position position="204"/>
    </location>
    <ligand>
        <name>Mn(2+)</name>
        <dbReference type="ChEBI" id="CHEBI:29035"/>
        <label>1</label>
    </ligand>
</feature>
<evidence type="ECO:0000256" key="8">
    <source>
        <dbReference type="ARBA" id="ARBA00023136"/>
    </source>
</evidence>
<evidence type="ECO:0000256" key="3">
    <source>
        <dbReference type="ARBA" id="ARBA00022519"/>
    </source>
</evidence>
<dbReference type="GO" id="GO:0030145">
    <property type="term" value="F:manganese ion binding"/>
    <property type="evidence" value="ECO:0007669"/>
    <property type="project" value="UniProtKB-UniRule"/>
</dbReference>
<evidence type="ECO:0000256" key="10">
    <source>
        <dbReference type="HAMAP-Rule" id="MF_00575"/>
    </source>
</evidence>
<comment type="caution">
    <text evidence="10">Lacks conserved residue(s) required for the propagation of feature annotation.</text>
</comment>
<evidence type="ECO:0000313" key="13">
    <source>
        <dbReference type="Proteomes" id="UP000003374"/>
    </source>
</evidence>
<evidence type="ECO:0000256" key="6">
    <source>
        <dbReference type="ARBA" id="ARBA00022801"/>
    </source>
</evidence>
<keyword evidence="8 10" id="KW-0472">Membrane</keyword>
<feature type="binding site" evidence="10">
    <location>
        <position position="49"/>
    </location>
    <ligand>
        <name>Mn(2+)</name>
        <dbReference type="ChEBI" id="CHEBI:29035"/>
        <label>1</label>
    </ligand>
</feature>
<dbReference type="EC" id="3.6.1.54" evidence="10"/>
<dbReference type="NCBIfam" id="NF003743">
    <property type="entry name" value="PRK05340.1"/>
    <property type="match status" value="1"/>
</dbReference>
<dbReference type="Pfam" id="PF00149">
    <property type="entry name" value="Metallophos"/>
    <property type="match status" value="1"/>
</dbReference>
<feature type="binding site" evidence="10">
    <location>
        <position position="167"/>
    </location>
    <ligand>
        <name>substrate</name>
    </ligand>
</feature>
<comment type="pathway">
    <text evidence="10">Glycolipid biosynthesis; lipid IV(A) biosynthesis; lipid IV(A) from (3R)-3-hydroxytetradecanoyl-[acyl-carrier-protein] and UDP-N-acetyl-alpha-D-glucosamine: step 4/6.</text>
</comment>
<gene>
    <name evidence="10" type="primary">lpxH</name>
    <name evidence="12" type="ORF">NB231_05045</name>
</gene>
<keyword evidence="9 10" id="KW-0464">Manganese</keyword>
<dbReference type="HOGENOM" id="CLU_074586_0_0_6"/>
<feature type="binding site" evidence="10">
    <location>
        <position position="171"/>
    </location>
    <ligand>
        <name>substrate</name>
    </ligand>
</feature>
<dbReference type="InterPro" id="IPR029052">
    <property type="entry name" value="Metallo-depent_PP-like"/>
</dbReference>
<evidence type="ECO:0000256" key="9">
    <source>
        <dbReference type="ARBA" id="ARBA00023211"/>
    </source>
</evidence>
<keyword evidence="4 10" id="KW-0441">Lipid A biosynthesis</keyword>
<feature type="binding site" evidence="10">
    <location>
        <position position="202"/>
    </location>
    <ligand>
        <name>Mn(2+)</name>
        <dbReference type="ChEBI" id="CHEBI:29035"/>
        <label>2</label>
    </ligand>
</feature>
<dbReference type="HAMAP" id="MF_00575">
    <property type="entry name" value="LpxH"/>
    <property type="match status" value="1"/>
</dbReference>
<feature type="binding site" evidence="10">
    <location>
        <position position="121"/>
    </location>
    <ligand>
        <name>Mn(2+)</name>
        <dbReference type="ChEBI" id="CHEBI:29035"/>
        <label>2</label>
    </ligand>
</feature>
<dbReference type="STRING" id="314278.NB231_05045"/>
<sequence length="259" mass="29240">MHIHDTNHRPVLFISDLHLDPSRPAVTRLFVQFLAQNARQAQALYILGDLFEAWIGDDTLNAEDPVIAGLRALNAAGVPVYVMRGNRDFLLGEGFSQATGALLLDDLSRITLDGVQVLLLHGDTLCADDIEYQRFRAMVRDPHWQAEFLAKPRAQRLAYATQARRESTEHNRRTDAARLDVNPHSVQQTLREQGARHMIHGHTHRPGVHRFELDGEPAQRIVLGDWYEQGSLLLCESGRWQLRQLTLDCCGSTDAPQNC</sequence>
<reference evidence="12 13" key="1">
    <citation type="submission" date="2006-02" db="EMBL/GenBank/DDBJ databases">
        <authorList>
            <person name="Waterbury J."/>
            <person name="Ferriera S."/>
            <person name="Johnson J."/>
            <person name="Kravitz S."/>
            <person name="Halpern A."/>
            <person name="Remington K."/>
            <person name="Beeson K."/>
            <person name="Tran B."/>
            <person name="Rogers Y.-H."/>
            <person name="Friedman R."/>
            <person name="Venter J.C."/>
        </authorList>
    </citation>
    <scope>NUCLEOTIDE SEQUENCE [LARGE SCALE GENOMIC DNA]</scope>
    <source>
        <strain evidence="12 13">Nb-231</strain>
    </source>
</reference>
<feature type="binding site" evidence="10">
    <location>
        <position position="86"/>
    </location>
    <ligand>
        <name>Mn(2+)</name>
        <dbReference type="ChEBI" id="CHEBI:29035"/>
        <label>2</label>
    </ligand>
</feature>
<keyword evidence="6 10" id="KW-0378">Hydrolase</keyword>
<dbReference type="PANTHER" id="PTHR34990:SF1">
    <property type="entry name" value="UDP-2,3-DIACYLGLUCOSAMINE HYDROLASE"/>
    <property type="match status" value="1"/>
</dbReference>
<dbReference type="Proteomes" id="UP000003374">
    <property type="component" value="Unassembled WGS sequence"/>
</dbReference>
<feature type="binding site" evidence="10">
    <location>
        <position position="129"/>
    </location>
    <ligand>
        <name>substrate</name>
    </ligand>
</feature>
<name>A4BQ93_9GAMM</name>
<dbReference type="SUPFAM" id="SSF56300">
    <property type="entry name" value="Metallo-dependent phosphatases"/>
    <property type="match status" value="1"/>
</dbReference>
<dbReference type="AlphaFoldDB" id="A4BQ93"/>
<comment type="subcellular location">
    <subcellularLocation>
        <location evidence="10">Cell inner membrane</location>
        <topology evidence="10">Peripheral membrane protein</topology>
        <orientation evidence="10">Cytoplasmic side</orientation>
    </subcellularLocation>
</comment>
<dbReference type="GO" id="GO:0019897">
    <property type="term" value="C:extrinsic component of plasma membrane"/>
    <property type="evidence" value="ECO:0007669"/>
    <property type="project" value="UniProtKB-UniRule"/>
</dbReference>
<dbReference type="EMBL" id="AAOF01000004">
    <property type="protein sequence ID" value="EAR22248.1"/>
    <property type="molecule type" value="Genomic_DNA"/>
</dbReference>
<keyword evidence="13" id="KW-1185">Reference proteome</keyword>
<keyword evidence="3 10" id="KW-0997">Cell inner membrane</keyword>
<accession>A4BQ93</accession>
<dbReference type="RefSeq" id="WP_005000258.1">
    <property type="nucleotide sequence ID" value="NZ_CH672427.1"/>
</dbReference>
<dbReference type="InterPro" id="IPR043461">
    <property type="entry name" value="LpxH-like"/>
</dbReference>
<evidence type="ECO:0000256" key="5">
    <source>
        <dbReference type="ARBA" id="ARBA00022723"/>
    </source>
</evidence>
<comment type="function">
    <text evidence="10">Hydrolyzes the pyrophosphate bond of UDP-2,3-diacylglucosamine to yield 2,3-diacylglucosamine 1-phosphate (lipid X) and UMP by catalyzing the attack of water at the alpha-P atom. Involved in the biosynthesis of lipid A, a phosphorylated glycolipid that anchors the lipopolysaccharide to the outer membrane of the cell.</text>
</comment>
<feature type="binding site" evidence="10">
    <location>
        <position position="16"/>
    </location>
    <ligand>
        <name>Mn(2+)</name>
        <dbReference type="ChEBI" id="CHEBI:29035"/>
        <label>1</label>
    </ligand>
</feature>
<keyword evidence="7 10" id="KW-0443">Lipid metabolism</keyword>
<dbReference type="eggNOG" id="COG2908">
    <property type="taxonomic scope" value="Bacteria"/>
</dbReference>
<comment type="caution">
    <text evidence="12">The sequence shown here is derived from an EMBL/GenBank/DDBJ whole genome shotgun (WGS) entry which is preliminary data.</text>
</comment>
<evidence type="ECO:0000256" key="7">
    <source>
        <dbReference type="ARBA" id="ARBA00023098"/>
    </source>
</evidence>
<evidence type="ECO:0000313" key="12">
    <source>
        <dbReference type="EMBL" id="EAR22248.1"/>
    </source>
</evidence>
<dbReference type="Gene3D" id="3.60.21.10">
    <property type="match status" value="1"/>
</dbReference>
<organism evidence="12 13">
    <name type="scientific">Nitrococcus mobilis Nb-231</name>
    <dbReference type="NCBI Taxonomy" id="314278"/>
    <lineage>
        <taxon>Bacteria</taxon>
        <taxon>Pseudomonadati</taxon>
        <taxon>Pseudomonadota</taxon>
        <taxon>Gammaproteobacteria</taxon>
        <taxon>Chromatiales</taxon>
        <taxon>Ectothiorhodospiraceae</taxon>
        <taxon>Nitrococcus</taxon>
    </lineage>
</organism>
<dbReference type="UniPathway" id="UPA00359">
    <property type="reaction ID" value="UER00480"/>
</dbReference>
<evidence type="ECO:0000256" key="1">
    <source>
        <dbReference type="ARBA" id="ARBA00022475"/>
    </source>
</evidence>
<evidence type="ECO:0000256" key="4">
    <source>
        <dbReference type="ARBA" id="ARBA00022556"/>
    </source>
</evidence>
<feature type="binding site" evidence="10">
    <location>
        <begin position="86"/>
        <end position="87"/>
    </location>
    <ligand>
        <name>substrate</name>
    </ligand>
</feature>
<feature type="binding site" evidence="10">
    <location>
        <position position="49"/>
    </location>
    <ligand>
        <name>Mn(2+)</name>
        <dbReference type="ChEBI" id="CHEBI:29035"/>
        <label>2</label>
    </ligand>
</feature>
<keyword evidence="1 10" id="KW-1003">Cell membrane</keyword>
<dbReference type="GO" id="GO:0009245">
    <property type="term" value="P:lipid A biosynthetic process"/>
    <property type="evidence" value="ECO:0007669"/>
    <property type="project" value="UniProtKB-UniRule"/>
</dbReference>
<evidence type="ECO:0000259" key="11">
    <source>
        <dbReference type="Pfam" id="PF00149"/>
    </source>
</evidence>
<dbReference type="InterPro" id="IPR010138">
    <property type="entry name" value="UDP-diacylglucosamine_Hdrlase"/>
</dbReference>
<dbReference type="NCBIfam" id="TIGR01854">
    <property type="entry name" value="lipid_A_lpxH"/>
    <property type="match status" value="1"/>
</dbReference>
<protein>
    <recommendedName>
        <fullName evidence="10">UDP-2,3-diacylglucosamine hydrolase</fullName>
        <ecNumber evidence="10">3.6.1.54</ecNumber>
    </recommendedName>
    <alternativeName>
        <fullName evidence="10">UDP-2,3-diacylglucosamine diphosphatase</fullName>
    </alternativeName>
</protein>
<evidence type="ECO:0000256" key="2">
    <source>
        <dbReference type="ARBA" id="ARBA00022516"/>
    </source>
</evidence>
<dbReference type="OrthoDB" id="9783283at2"/>
<keyword evidence="2 10" id="KW-0444">Lipid biosynthesis</keyword>
<comment type="cofactor">
    <cofactor evidence="10">
        <name>Mn(2+)</name>
        <dbReference type="ChEBI" id="CHEBI:29035"/>
    </cofactor>
    <text evidence="10">Binds 2 Mn(2+) ions per subunit in a binuclear metal center.</text>
</comment>
<comment type="similarity">
    <text evidence="10">Belongs to the LpxH family.</text>
</comment>
<keyword evidence="5 10" id="KW-0479">Metal-binding</keyword>
<feature type="binding site" evidence="10">
    <location>
        <position position="18"/>
    </location>
    <ligand>
        <name>Mn(2+)</name>
        <dbReference type="ChEBI" id="CHEBI:29035"/>
        <label>1</label>
    </ligand>
</feature>
<comment type="catalytic activity">
    <reaction evidence="10">
        <text>UDP-2-N,3-O-bis[(3R)-3-hydroxytetradecanoyl]-alpha-D-glucosamine + H2O = 2-N,3-O-bis[(3R)-3-hydroxytetradecanoyl]-alpha-D-glucosaminyl 1-phosphate + UMP + 2 H(+)</text>
        <dbReference type="Rhea" id="RHEA:25213"/>
        <dbReference type="ChEBI" id="CHEBI:15377"/>
        <dbReference type="ChEBI" id="CHEBI:15378"/>
        <dbReference type="ChEBI" id="CHEBI:57865"/>
        <dbReference type="ChEBI" id="CHEBI:57957"/>
        <dbReference type="ChEBI" id="CHEBI:78847"/>
        <dbReference type="EC" id="3.6.1.54"/>
    </reaction>
</comment>
<dbReference type="PANTHER" id="PTHR34990">
    <property type="entry name" value="UDP-2,3-DIACYLGLUCOSAMINE HYDROLASE-RELATED"/>
    <property type="match status" value="1"/>
</dbReference>
<dbReference type="CDD" id="cd07398">
    <property type="entry name" value="MPP_YbbF-LpxH"/>
    <property type="match status" value="1"/>
</dbReference>
<dbReference type="InterPro" id="IPR004843">
    <property type="entry name" value="Calcineurin-like_PHP"/>
</dbReference>
<dbReference type="GO" id="GO:0008758">
    <property type="term" value="F:UDP-2,3-diacylglucosamine hydrolase activity"/>
    <property type="evidence" value="ECO:0007669"/>
    <property type="project" value="UniProtKB-UniRule"/>
</dbReference>
<proteinExistence type="inferred from homology"/>
<dbReference type="GO" id="GO:0005737">
    <property type="term" value="C:cytoplasm"/>
    <property type="evidence" value="ECO:0007669"/>
    <property type="project" value="InterPro"/>
</dbReference>
<feature type="domain" description="Calcineurin-like phosphoesterase" evidence="11">
    <location>
        <begin position="10"/>
        <end position="206"/>
    </location>
</feature>
<feature type="binding site" evidence="10">
    <location>
        <position position="202"/>
    </location>
    <ligand>
        <name>substrate</name>
    </ligand>
</feature>